<geneLocation type="plasmid" evidence="1 2">
    <name>pMRAD01</name>
</geneLocation>
<dbReference type="Proteomes" id="UP000006589">
    <property type="component" value="Plasmid pMRAD01"/>
</dbReference>
<dbReference type="AlphaFoldDB" id="B1M955"/>
<dbReference type="HOGENOM" id="CLU_2844883_0_0_5"/>
<dbReference type="InterPro" id="IPR009444">
    <property type="entry name" value="Conjugal_tfr_TraD_a-type"/>
</dbReference>
<evidence type="ECO:0000313" key="2">
    <source>
        <dbReference type="Proteomes" id="UP000006589"/>
    </source>
</evidence>
<sequence length="65" mass="7337">MNARRDERRTDAHLKIQLGGLIVKAGLAAMPRDQLLGLLLDGKERARDPDTAEHFVRLGEKAFRE</sequence>
<accession>B1M955</accession>
<proteinExistence type="predicted"/>
<dbReference type="GeneID" id="6142245"/>
<protein>
    <submittedName>
        <fullName evidence="1">Conjugal transfer protein TraD</fullName>
    </submittedName>
</protein>
<keyword evidence="1" id="KW-0614">Plasmid</keyword>
<evidence type="ECO:0000313" key="1">
    <source>
        <dbReference type="EMBL" id="ACB28030.1"/>
    </source>
</evidence>
<dbReference type="Pfam" id="PF06412">
    <property type="entry name" value="TraD"/>
    <property type="match status" value="1"/>
</dbReference>
<reference evidence="1 2" key="1">
    <citation type="submission" date="2008-03" db="EMBL/GenBank/DDBJ databases">
        <title>Complete sequence of plasmid1 of Methylobacterium radiotolerans JCM 2831.</title>
        <authorList>
            <consortium name="US DOE Joint Genome Institute"/>
            <person name="Copeland A."/>
            <person name="Lucas S."/>
            <person name="Lapidus A."/>
            <person name="Glavina del Rio T."/>
            <person name="Dalin E."/>
            <person name="Tice H."/>
            <person name="Bruce D."/>
            <person name="Goodwin L."/>
            <person name="Pitluck S."/>
            <person name="Kiss H."/>
            <person name="Brettin T."/>
            <person name="Detter J.C."/>
            <person name="Han C."/>
            <person name="Kuske C.R."/>
            <person name="Schmutz J."/>
            <person name="Larimer F."/>
            <person name="Land M."/>
            <person name="Hauser L."/>
            <person name="Kyrpides N."/>
            <person name="Mikhailova N."/>
            <person name="Marx C.J."/>
            <person name="Richardson P."/>
        </authorList>
    </citation>
    <scope>NUCLEOTIDE SEQUENCE [LARGE SCALE GENOMIC DNA]</scope>
    <source>
        <strain evidence="2">ATCC 27329 / DSM 1819 / JCM 2831 / NBRC 15690 / NCIMB 10815 / 0-1</strain>
        <plasmid evidence="2">Plasmid pMRAD01</plasmid>
    </source>
</reference>
<dbReference type="OrthoDB" id="5653691at2"/>
<name>B1M955_METRJ</name>
<dbReference type="KEGG" id="mrd:Mrad2831_6101"/>
<dbReference type="EMBL" id="CP001002">
    <property type="protein sequence ID" value="ACB28030.1"/>
    <property type="molecule type" value="Genomic_DNA"/>
</dbReference>
<organism evidence="1 2">
    <name type="scientific">Methylobacterium radiotolerans (strain ATCC 27329 / DSM 1819 / JCM 2831 / NBRC 15690 / NCIMB 10815 / 0-1)</name>
    <dbReference type="NCBI Taxonomy" id="426355"/>
    <lineage>
        <taxon>Bacteria</taxon>
        <taxon>Pseudomonadati</taxon>
        <taxon>Pseudomonadota</taxon>
        <taxon>Alphaproteobacteria</taxon>
        <taxon>Hyphomicrobiales</taxon>
        <taxon>Methylobacteriaceae</taxon>
        <taxon>Methylobacterium</taxon>
    </lineage>
</organism>
<gene>
    <name evidence="1" type="ordered locus">Mrad2831_6101</name>
</gene>
<dbReference type="RefSeq" id="WP_012329822.1">
    <property type="nucleotide sequence ID" value="NC_010510.1"/>
</dbReference>